<proteinExistence type="predicted"/>
<keyword evidence="1" id="KW-0378">Hydrolase</keyword>
<keyword evidence="1" id="KW-0269">Exonuclease</keyword>
<geneLocation type="plasmid" evidence="1">
    <name>pHS87b</name>
</geneLocation>
<keyword evidence="1" id="KW-0614">Plasmid</keyword>
<dbReference type="GO" id="GO:0004527">
    <property type="term" value="F:exonuclease activity"/>
    <property type="evidence" value="ECO:0007669"/>
    <property type="project" value="UniProtKB-KW"/>
</dbReference>
<accession>A0A0G5WBE6</accession>
<organism evidence="1">
    <name type="scientific">Pseudomonas aeruginosa</name>
    <dbReference type="NCBI Taxonomy" id="287"/>
    <lineage>
        <taxon>Bacteria</taxon>
        <taxon>Pseudomonadati</taxon>
        <taxon>Pseudomonadota</taxon>
        <taxon>Gammaproteobacteria</taxon>
        <taxon>Pseudomonadales</taxon>
        <taxon>Pseudomonadaceae</taxon>
        <taxon>Pseudomonas</taxon>
    </lineage>
</organism>
<evidence type="ECO:0000313" key="1">
    <source>
        <dbReference type="EMBL" id="AKP49128.1"/>
    </source>
</evidence>
<reference evidence="1" key="1">
    <citation type="journal article" date="2016" name="PLoS ONE">
        <title>A Site-Specific Integrative Plasmid Found in Pseudomonas aeruginosa Clinical Isolate HS87 along with A Plasmid Carrying an Aminoglycoside-Resistant Gene.</title>
        <authorList>
            <person name="Bi D."/>
            <person name="Xie Y."/>
            <person name="Tai C."/>
            <person name="Jiang X."/>
            <person name="Zhang J."/>
            <person name="Harrison E.M."/>
            <person name="Jia S."/>
            <person name="Deng Z."/>
            <person name="Rajakumar K."/>
            <person name="Ou H.Y."/>
        </authorList>
    </citation>
    <scope>NUCLEOTIDE SEQUENCE</scope>
    <source>
        <strain evidence="1">HS87</strain>
        <plasmid evidence="1">pHS87b</plasmid>
    </source>
</reference>
<dbReference type="AlphaFoldDB" id="A0A0G5WBE6"/>
<gene>
    <name evidence="1" type="primary">sbcC</name>
</gene>
<name>A0A0G5WBE6_PSEAI</name>
<dbReference type="PATRIC" id="fig|287.2659.peg.1451"/>
<dbReference type="RefSeq" id="WP_033956354.1">
    <property type="nucleotide sequence ID" value="NZ_BSAM01000001.1"/>
</dbReference>
<protein>
    <submittedName>
        <fullName evidence="1">Exonuclease SbcC</fullName>
    </submittedName>
</protein>
<dbReference type="EMBL" id="KR106191">
    <property type="protein sequence ID" value="AKP49128.1"/>
    <property type="molecule type" value="Genomic_DNA"/>
</dbReference>
<keyword evidence="1" id="KW-0540">Nuclease</keyword>
<sequence>MSFKTIDRGELNPALKERLAHFEMNRHAYADAQQRFSDIAQEDTRLAAEASKLEAQAEATEQAWRKRAIQPQVDQTEISSEIERGAALKRQAQALRATIEARSGLTAPVLLEMAELRAELHKEPGAINAAYWREMLDQVLSQDGLRDALLQAFTLSRDIYLSQLDSLEPVLAARCSGQRERQAFIAQGIWEAFADELKRLFAGTENGMGSPMLASLPSPLRGELLAETPGELYRLRQASASPLNGRTALR</sequence>